<evidence type="ECO:0000259" key="7">
    <source>
        <dbReference type="PROSITE" id="PS51526"/>
    </source>
</evidence>
<dbReference type="InterPro" id="IPR036388">
    <property type="entry name" value="WH-like_DNA-bd_sf"/>
</dbReference>
<dbReference type="InterPro" id="IPR003150">
    <property type="entry name" value="DNA-bd_RFX"/>
</dbReference>
<dbReference type="Pfam" id="PF02257">
    <property type="entry name" value="RFX_DNA_binding"/>
    <property type="match status" value="1"/>
</dbReference>
<accession>A0AAU9V6N9</accession>
<dbReference type="Pfam" id="PF25340">
    <property type="entry name" value="BCD_RFX"/>
    <property type="match status" value="1"/>
</dbReference>
<dbReference type="InterPro" id="IPR039779">
    <property type="entry name" value="RFX-like"/>
</dbReference>
<dbReference type="EMBL" id="CAKOGL010000030">
    <property type="protein sequence ID" value="CAH2106977.1"/>
    <property type="molecule type" value="Genomic_DNA"/>
</dbReference>
<name>A0AAU9V6N9_EUPED</name>
<keyword evidence="2" id="KW-0805">Transcription regulation</keyword>
<keyword evidence="9" id="KW-1185">Reference proteome</keyword>
<evidence type="ECO:0000313" key="9">
    <source>
        <dbReference type="Proteomes" id="UP001153954"/>
    </source>
</evidence>
<dbReference type="GO" id="GO:0005634">
    <property type="term" value="C:nucleus"/>
    <property type="evidence" value="ECO:0007669"/>
    <property type="project" value="UniProtKB-SubCell"/>
</dbReference>
<dbReference type="Proteomes" id="UP001153954">
    <property type="component" value="Unassembled WGS sequence"/>
</dbReference>
<gene>
    <name evidence="8" type="ORF">EEDITHA_LOCUS21049</name>
</gene>
<dbReference type="InterPro" id="IPR057321">
    <property type="entry name" value="RFX1-4/6/8-like_BCD"/>
</dbReference>
<organism evidence="8 9">
    <name type="scientific">Euphydryas editha</name>
    <name type="common">Edith's checkerspot</name>
    <dbReference type="NCBI Taxonomy" id="104508"/>
    <lineage>
        <taxon>Eukaryota</taxon>
        <taxon>Metazoa</taxon>
        <taxon>Ecdysozoa</taxon>
        <taxon>Arthropoda</taxon>
        <taxon>Hexapoda</taxon>
        <taxon>Insecta</taxon>
        <taxon>Pterygota</taxon>
        <taxon>Neoptera</taxon>
        <taxon>Endopterygota</taxon>
        <taxon>Lepidoptera</taxon>
        <taxon>Glossata</taxon>
        <taxon>Ditrysia</taxon>
        <taxon>Papilionoidea</taxon>
        <taxon>Nymphalidae</taxon>
        <taxon>Nymphalinae</taxon>
        <taxon>Euphydryas</taxon>
    </lineage>
</organism>
<dbReference type="FunFam" id="1.10.10.10:FF:000017">
    <property type="entry name" value="transcription factor RFX3 isoform X1"/>
    <property type="match status" value="1"/>
</dbReference>
<evidence type="ECO:0000256" key="6">
    <source>
        <dbReference type="SAM" id="MobiDB-lite"/>
    </source>
</evidence>
<sequence length="655" mass="71505">MSEMGFENVFYLENFECAGDEVLVESSPPASPDMAARLAAPSQGAGTGGASPSDVRELIVIPDSIHLQHAIQQVSSTVVEVNGDSSGHSSPTTETQHAYIVTIDNAWDQESLHIKSETQSDEESEGGNGVNYHVQYVEPQEIYTTQTGHQTHMETLRTYPVYNVTNVGAVGAVGAVGDAAVTAVTAVTAPQDEWPGEFAFTEQPASPAPPARMPPATVQWLLDHYETAEGVSLPRSTLYAHYLRHCAAHRLEPVNAASFGKLIRSVFVGLRTRRLGTRGNSKYHYYGIRAKPSAPRDPSAPPAPPAPPLKPEFDDDQPEARERDIEQSPVGVGVGVGGIAHRQYLGSVSAPEPPELVLDELPADVPPDALEQLRDQHRQHGVEFLEAVAALDTGAVERCRRVFWRRAGRAGARLAARRDVCAWLRRAEMRLHQRAVDLLLPDVLRPIPSQLTQAIRNFAKSLESALAAGSSGAPALAARAQGAAAAALAAALRRYTSLNHLAQAARAVLNNQHQIQQMLSDLNRVDFRVVREQAAWACACGSAATAHRLEADFKARLGRGAPLEAWAAWLDGCVRAALAPHERRADYTPRARRLLLDWSFYSSLVIRELTLRSAASFGSFHLIRLLYDEYVSFLIERRVAEHRREPPIAVMQRAM</sequence>
<dbReference type="GO" id="GO:0000978">
    <property type="term" value="F:RNA polymerase II cis-regulatory region sequence-specific DNA binding"/>
    <property type="evidence" value="ECO:0007669"/>
    <property type="project" value="TreeGrafter"/>
</dbReference>
<dbReference type="PANTHER" id="PTHR12619">
    <property type="entry name" value="RFX TRANSCRIPTION FACTOR FAMILY"/>
    <property type="match status" value="1"/>
</dbReference>
<dbReference type="InterPro" id="IPR036390">
    <property type="entry name" value="WH_DNA-bd_sf"/>
</dbReference>
<evidence type="ECO:0000256" key="3">
    <source>
        <dbReference type="ARBA" id="ARBA00023125"/>
    </source>
</evidence>
<evidence type="ECO:0000256" key="2">
    <source>
        <dbReference type="ARBA" id="ARBA00023015"/>
    </source>
</evidence>
<evidence type="ECO:0000313" key="8">
    <source>
        <dbReference type="EMBL" id="CAH2106977.1"/>
    </source>
</evidence>
<protein>
    <recommendedName>
        <fullName evidence="7">RFX-type winged-helix domain-containing protein</fullName>
    </recommendedName>
</protein>
<keyword evidence="5" id="KW-0539">Nucleus</keyword>
<feature type="compositionally biased region" description="Pro residues" evidence="6">
    <location>
        <begin position="298"/>
        <end position="310"/>
    </location>
</feature>
<evidence type="ECO:0000256" key="4">
    <source>
        <dbReference type="ARBA" id="ARBA00023163"/>
    </source>
</evidence>
<feature type="domain" description="RFX-type winged-helix" evidence="7">
    <location>
        <begin position="217"/>
        <end position="292"/>
    </location>
</feature>
<evidence type="ECO:0000256" key="1">
    <source>
        <dbReference type="ARBA" id="ARBA00004123"/>
    </source>
</evidence>
<dbReference type="Gene3D" id="1.10.10.10">
    <property type="entry name" value="Winged helix-like DNA-binding domain superfamily/Winged helix DNA-binding domain"/>
    <property type="match status" value="1"/>
</dbReference>
<dbReference type="SUPFAM" id="SSF46785">
    <property type="entry name" value="Winged helix' DNA-binding domain"/>
    <property type="match status" value="1"/>
</dbReference>
<feature type="region of interest" description="Disordered" evidence="6">
    <location>
        <begin position="24"/>
        <end position="52"/>
    </location>
</feature>
<feature type="region of interest" description="Disordered" evidence="6">
    <location>
        <begin position="289"/>
        <end position="332"/>
    </location>
</feature>
<dbReference type="AlphaFoldDB" id="A0AAU9V6N9"/>
<dbReference type="GO" id="GO:0000981">
    <property type="term" value="F:DNA-binding transcription factor activity, RNA polymerase II-specific"/>
    <property type="evidence" value="ECO:0007669"/>
    <property type="project" value="TreeGrafter"/>
</dbReference>
<proteinExistence type="predicted"/>
<keyword evidence="4" id="KW-0804">Transcription</keyword>
<evidence type="ECO:0000256" key="5">
    <source>
        <dbReference type="ARBA" id="ARBA00023242"/>
    </source>
</evidence>
<reference evidence="8" key="1">
    <citation type="submission" date="2022-03" db="EMBL/GenBank/DDBJ databases">
        <authorList>
            <person name="Tunstrom K."/>
        </authorList>
    </citation>
    <scope>NUCLEOTIDE SEQUENCE</scope>
</reference>
<dbReference type="PANTHER" id="PTHR12619:SF33">
    <property type="entry name" value="RFX, ISOFORM H"/>
    <property type="match status" value="1"/>
</dbReference>
<keyword evidence="3" id="KW-0238">DNA-binding</keyword>
<dbReference type="PROSITE" id="PS51526">
    <property type="entry name" value="RFX_DBD"/>
    <property type="match status" value="1"/>
</dbReference>
<comment type="subcellular location">
    <subcellularLocation>
        <location evidence="1">Nucleus</location>
    </subcellularLocation>
</comment>
<comment type="caution">
    <text evidence="8">The sequence shown here is derived from an EMBL/GenBank/DDBJ whole genome shotgun (WGS) entry which is preliminary data.</text>
</comment>